<sequence length="1210" mass="132379">MTQKNLARASGVPYTTVNGWATGTAAPRDLDQLVQLGTTLAKWAKEPIPSAQEWSRMVAADRQRPIPAKAPEQAPTASSTDSWLAMGTWRTLPRLADLSDQELGASPNRYSETGTAPYIPRSDLDAELDALLAAPAPDLPVLLMWGRTKSGKTRTAVEALRRNLPGHTRVIVPALSTDIPAGLFDQITGIKDVPAVLWLDDPDISQLTRLDRGRLTQVRDAAIIVITISARSRAALYDTTSRQAVGYMPVLEAATQLEVPFENTNEELRQARDAYPEEPIIGNIAETLSSARMLLARYRSAEEHEPVACAVVRAAVDLRRMGLRAEIDEPMLAALAADHLAELAPNITLDDQLFRSAMVWASNPVASSAALLYRQRGLPAGHWLVFEHLITADDGELDYRRRLVPDRLWSAAVTAASHDQAVSIGYSALQQDNLPAAELAWRKAAESTHSWRSMLALNQLLATLTRLGREEQANEIRDKLVEIHPHFVVNRFYEEGVELARSGDFVEARQRFEQVVSTGLPIHGWMAHLSLSMITWHEGDSDQAEILHGTVMSCGIQEPAARSAVILGAIAKNRGEIERARDLWRWATAWSPPREPRSWEADDIVADMLAELPELLSELPVGLGQIIGGDVTAPLVCTHSFALHAGPGETSSMFVPVNGGPGSYLPTVWQGDFEGTLGEEIRFTNFRFGPAQAYLYLGRLSREHDDDVTAAAEHFQQVLRFTEYPSLVSAAELELGLISELAGDPGAAAEHYQKVPDAGYLDDSVTAAARLAALAQIDPSEVTSQLTQRADVGDVLDAWFDQVNYAIGQGQWQLADIGLRQAIALLPPDDGRRTKILREFGCEATRLGETERGRTALREAADAGDGESMRLLAWSYQDDEPERFAEWIGRAAEQGDRLAMYSVGYEADRAGDFAEATRWTRRASEAGYVIATRALARMYSDADDEVESERYLAQAATEGNPAAMRQLANLLSGRGEDGPAQLWMLRAARRRFMAGTEDDESAFPEADPNWSAPWEEAVSACLSATTWEECEAALAAHPVLAREAGVLYIAERLAAEPEDSEYTRLTTLQGILLLGRDGDTEEGFRVARDGEHAVQALLAALTADEIPTVVGVCNAGLMTFDSDELLSPLTSLVVLITSVPPDMDVQPQLEQPLEMLRSAALAAEPDWLATLREAVAGCLNEGDSWRAIHAALEPPVTKSRGFFRSRHRGQ</sequence>
<organism evidence="1 2">
    <name type="scientific">Streptomyces lutosisoli</name>
    <dbReference type="NCBI Taxonomy" id="2665721"/>
    <lineage>
        <taxon>Bacteria</taxon>
        <taxon>Bacillati</taxon>
        <taxon>Actinomycetota</taxon>
        <taxon>Actinomycetes</taxon>
        <taxon>Kitasatosporales</taxon>
        <taxon>Streptomycetaceae</taxon>
        <taxon>Streptomyces</taxon>
    </lineage>
</organism>
<accession>A0ABW2VZ66</accession>
<dbReference type="PANTHER" id="PTHR11102:SF160">
    <property type="entry name" value="ERAD-ASSOCIATED E3 UBIQUITIN-PROTEIN LIGASE COMPONENT HRD3"/>
    <property type="match status" value="1"/>
</dbReference>
<dbReference type="SUPFAM" id="SSF48452">
    <property type="entry name" value="TPR-like"/>
    <property type="match status" value="1"/>
</dbReference>
<reference evidence="2" key="1">
    <citation type="journal article" date="2019" name="Int. J. Syst. Evol. Microbiol.">
        <title>The Global Catalogue of Microorganisms (GCM) 10K type strain sequencing project: providing services to taxonomists for standard genome sequencing and annotation.</title>
        <authorList>
            <consortium name="The Broad Institute Genomics Platform"/>
            <consortium name="The Broad Institute Genome Sequencing Center for Infectious Disease"/>
            <person name="Wu L."/>
            <person name="Ma J."/>
        </authorList>
    </citation>
    <scope>NUCLEOTIDE SEQUENCE [LARGE SCALE GENOMIC DNA]</scope>
    <source>
        <strain evidence="2">CGMCC 4.7198</strain>
    </source>
</reference>
<dbReference type="Proteomes" id="UP001596957">
    <property type="component" value="Unassembled WGS sequence"/>
</dbReference>
<dbReference type="PANTHER" id="PTHR11102">
    <property type="entry name" value="SEL-1-LIKE PROTEIN"/>
    <property type="match status" value="1"/>
</dbReference>
<dbReference type="EMBL" id="JBHTEC010000011">
    <property type="protein sequence ID" value="MFD0289771.1"/>
    <property type="molecule type" value="Genomic_DNA"/>
</dbReference>
<gene>
    <name evidence="1" type="ORF">ACFQZP_51015</name>
</gene>
<comment type="caution">
    <text evidence="1">The sequence shown here is derived from an EMBL/GenBank/DDBJ whole genome shotgun (WGS) entry which is preliminary data.</text>
</comment>
<evidence type="ECO:0000313" key="1">
    <source>
        <dbReference type="EMBL" id="MFD0289771.1"/>
    </source>
</evidence>
<dbReference type="InterPro" id="IPR050767">
    <property type="entry name" value="Sel1_AlgK"/>
</dbReference>
<keyword evidence="2" id="KW-1185">Reference proteome</keyword>
<protein>
    <submittedName>
        <fullName evidence="1">Uncharacterized protein</fullName>
    </submittedName>
</protein>
<proteinExistence type="predicted"/>
<dbReference type="Gene3D" id="1.25.40.10">
    <property type="entry name" value="Tetratricopeptide repeat domain"/>
    <property type="match status" value="3"/>
</dbReference>
<dbReference type="InterPro" id="IPR011990">
    <property type="entry name" value="TPR-like_helical_dom_sf"/>
</dbReference>
<evidence type="ECO:0000313" key="2">
    <source>
        <dbReference type="Proteomes" id="UP001596957"/>
    </source>
</evidence>
<dbReference type="RefSeq" id="WP_381265515.1">
    <property type="nucleotide sequence ID" value="NZ_JBHTBI010000167.1"/>
</dbReference>
<name>A0ABW2VZ66_9ACTN</name>
<dbReference type="SUPFAM" id="SSF81901">
    <property type="entry name" value="HCP-like"/>
    <property type="match status" value="1"/>
</dbReference>